<dbReference type="Gene3D" id="2.170.130.10">
    <property type="entry name" value="TonB-dependent receptor, plug domain"/>
    <property type="match status" value="1"/>
</dbReference>
<feature type="chain" id="PRO_5045859522" evidence="1">
    <location>
        <begin position="23"/>
        <end position="164"/>
    </location>
</feature>
<reference evidence="2 3" key="1">
    <citation type="submission" date="2023-09" db="EMBL/GenBank/DDBJ databases">
        <title>Thalassobella suaedae gen. nov., sp. nov., a marine bacterium of the family Flavobacteriaceae isolated from a halophyte Suaeda japonica.</title>
        <authorList>
            <person name="Lee S.Y."/>
            <person name="Hwang C.Y."/>
        </authorList>
    </citation>
    <scope>NUCLEOTIDE SEQUENCE [LARGE SCALE GENOMIC DNA]</scope>
    <source>
        <strain evidence="2 3">HL-DH14</strain>
    </source>
</reference>
<organism evidence="2 3">
    <name type="scientific">Thalassobellus suaedae</name>
    <dbReference type="NCBI Taxonomy" id="3074124"/>
    <lineage>
        <taxon>Bacteria</taxon>
        <taxon>Pseudomonadati</taxon>
        <taxon>Bacteroidota</taxon>
        <taxon>Flavobacteriia</taxon>
        <taxon>Flavobacteriales</taxon>
        <taxon>Flavobacteriaceae</taxon>
        <taxon>Thalassobellus</taxon>
    </lineage>
</organism>
<dbReference type="InterPro" id="IPR037066">
    <property type="entry name" value="Plug_dom_sf"/>
</dbReference>
<dbReference type="Gene3D" id="2.60.40.1120">
    <property type="entry name" value="Carboxypeptidase-like, regulatory domain"/>
    <property type="match status" value="1"/>
</dbReference>
<feature type="signal peptide" evidence="1">
    <location>
        <begin position="1"/>
        <end position="22"/>
    </location>
</feature>
<dbReference type="EMBL" id="CP134537">
    <property type="protein sequence ID" value="WNH08079.1"/>
    <property type="molecule type" value="Genomic_DNA"/>
</dbReference>
<dbReference type="Proteomes" id="UP001302806">
    <property type="component" value="Chromosome"/>
</dbReference>
<evidence type="ECO:0000256" key="1">
    <source>
        <dbReference type="SAM" id="SignalP"/>
    </source>
</evidence>
<protein>
    <submittedName>
        <fullName evidence="2">Carboxypeptidase-like regulatory domain-containing protein</fullName>
    </submittedName>
</protein>
<proteinExistence type="predicted"/>
<keyword evidence="1" id="KW-0732">Signal</keyword>
<evidence type="ECO:0000313" key="2">
    <source>
        <dbReference type="EMBL" id="WNH08079.1"/>
    </source>
</evidence>
<gene>
    <name evidence="2" type="ORF">RHP51_12955</name>
</gene>
<name>A0ABY9XQ70_9FLAO</name>
<dbReference type="Pfam" id="PF13715">
    <property type="entry name" value="CarbopepD_reg_2"/>
    <property type="match status" value="1"/>
</dbReference>
<sequence length="164" mass="17105">MKTKFSGILTLLLAFVVQLTFAQEKTISGTVSDGSGLPLPGATVLIKGTTTGTSTDFDGKYSIKANTGATLVFSFVGYTTKEIAIGSSNTINVTMAEDAESLEEVVVTALGLSKQKRTLGYAISEVDGDDINKAQAVNPMTALQGKITGVDISSAPYQVQPKMS</sequence>
<accession>A0ABY9XQ70</accession>
<dbReference type="InterPro" id="IPR008969">
    <property type="entry name" value="CarboxyPept-like_regulatory"/>
</dbReference>
<dbReference type="SUPFAM" id="SSF56935">
    <property type="entry name" value="Porins"/>
    <property type="match status" value="1"/>
</dbReference>
<dbReference type="RefSeq" id="WP_415864839.1">
    <property type="nucleotide sequence ID" value="NZ_CP134537.1"/>
</dbReference>
<dbReference type="SUPFAM" id="SSF49464">
    <property type="entry name" value="Carboxypeptidase regulatory domain-like"/>
    <property type="match status" value="1"/>
</dbReference>
<evidence type="ECO:0000313" key="3">
    <source>
        <dbReference type="Proteomes" id="UP001302806"/>
    </source>
</evidence>